<dbReference type="EMBL" id="GL380165">
    <property type="protein sequence ID" value="EGT48842.1"/>
    <property type="molecule type" value="Genomic_DNA"/>
</dbReference>
<sequence>MPTTTDKLLAKTYSLKKFIRKELQKNHPSSKIKTLKGILRTLGEIQKELRRLQMTIAVDATLVFRIHHRRILDSHEFQKNLEEQNMKVKQIVVGIMLGYIITLMNC</sequence>
<proteinExistence type="predicted"/>
<accession>G0PA36</accession>
<reference evidence="2" key="1">
    <citation type="submission" date="2011-07" db="EMBL/GenBank/DDBJ databases">
        <authorList>
            <consortium name="Caenorhabditis brenneri Sequencing and Analysis Consortium"/>
            <person name="Wilson R.K."/>
        </authorList>
    </citation>
    <scope>NUCLEOTIDE SEQUENCE [LARGE SCALE GENOMIC DNA]</scope>
    <source>
        <strain evidence="2">PB2801</strain>
    </source>
</reference>
<evidence type="ECO:0000313" key="2">
    <source>
        <dbReference type="Proteomes" id="UP000008068"/>
    </source>
</evidence>
<dbReference type="InParanoid" id="G0PA36"/>
<evidence type="ECO:0000313" key="1">
    <source>
        <dbReference type="EMBL" id="EGT48842.1"/>
    </source>
</evidence>
<dbReference type="HOGENOM" id="CLU_176490_0_0_1"/>
<dbReference type="AlphaFoldDB" id="G0PA36"/>
<name>G0PA36_CAEBE</name>
<organism evidence="2">
    <name type="scientific">Caenorhabditis brenneri</name>
    <name type="common">Nematode worm</name>
    <dbReference type="NCBI Taxonomy" id="135651"/>
    <lineage>
        <taxon>Eukaryota</taxon>
        <taxon>Metazoa</taxon>
        <taxon>Ecdysozoa</taxon>
        <taxon>Nematoda</taxon>
        <taxon>Chromadorea</taxon>
        <taxon>Rhabditida</taxon>
        <taxon>Rhabditina</taxon>
        <taxon>Rhabditomorpha</taxon>
        <taxon>Rhabditoidea</taxon>
        <taxon>Rhabditidae</taxon>
        <taxon>Peloderinae</taxon>
        <taxon>Caenorhabditis</taxon>
    </lineage>
</organism>
<gene>
    <name evidence="1" type="ORF">CAEBREN_21276</name>
</gene>
<keyword evidence="2" id="KW-1185">Reference proteome</keyword>
<dbReference type="Proteomes" id="UP000008068">
    <property type="component" value="Unassembled WGS sequence"/>
</dbReference>
<protein>
    <submittedName>
        <fullName evidence="1">Uncharacterized protein</fullName>
    </submittedName>
</protein>